<sequence>MSLGDDGYGGNGQGSGRPDGDYRDYGDHHLTRTRLPEGEGDPYAPARRGGRGGRGGGRAGLSNRNLVTVVGVVVLLIAAIAFANRGGGDSASDDSEKGGGRTASAQPTVPTGTKPVPGRDPATGIASGFAQTEQGAQSAASNYAVALGSSDMFAPNKRHDIVKTVMAPAAVDKYQSTLDQAYSSSFFKSLGLKEDGSAPKGFTFVSRTIPIGTKATKFSQDAATVEVWCTGLLGLAGEGSTKPVTTGWFTITMQLTWTGSDWKASDHSQKDGPAPIGGDVPASSAEAIANAVNGYGGFTYAR</sequence>
<feature type="compositionally biased region" description="Low complexity" evidence="1">
    <location>
        <begin position="107"/>
        <end position="116"/>
    </location>
</feature>
<dbReference type="AlphaFoldDB" id="A0A2N8NX44"/>
<evidence type="ECO:0000313" key="5">
    <source>
        <dbReference type="EMBL" id="PNE33340.1"/>
    </source>
</evidence>
<reference evidence="6" key="2">
    <citation type="submission" date="2015-07" db="EMBL/GenBank/DDBJ databases">
        <authorList>
            <person name="Graham D.E."/>
            <person name="Giannone R.J."/>
            <person name="Gulvik C.A."/>
            <person name="Hettich R.L."/>
            <person name="Klingeman D.M."/>
            <person name="Mahan K.M."/>
            <person name="Parry R.J."/>
            <person name="Spain J.C."/>
        </authorList>
    </citation>
    <scope>NUCLEOTIDE SEQUENCE [LARGE SCALE GENOMIC DNA]</scope>
    <source>
        <strain evidence="6">ATCC 27428</strain>
    </source>
</reference>
<evidence type="ECO:0000313" key="7">
    <source>
        <dbReference type="Proteomes" id="UP000528608"/>
    </source>
</evidence>
<accession>A0A2N8NX44</accession>
<feature type="region of interest" description="Disordered" evidence="1">
    <location>
        <begin position="262"/>
        <end position="281"/>
    </location>
</feature>
<dbReference type="EMBL" id="JACHJF010000003">
    <property type="protein sequence ID" value="MBB5117836.1"/>
    <property type="molecule type" value="Genomic_DNA"/>
</dbReference>
<evidence type="ECO:0000259" key="3">
    <source>
        <dbReference type="Pfam" id="PF26526"/>
    </source>
</evidence>
<comment type="caution">
    <text evidence="5">The sequence shown here is derived from an EMBL/GenBank/DDBJ whole genome shotgun (WGS) entry which is preliminary data.</text>
</comment>
<keyword evidence="2" id="KW-0472">Membrane</keyword>
<evidence type="ECO:0000313" key="4">
    <source>
        <dbReference type="EMBL" id="MBB5117836.1"/>
    </source>
</evidence>
<evidence type="ECO:0000313" key="6">
    <source>
        <dbReference type="Proteomes" id="UP000235945"/>
    </source>
</evidence>
<feature type="compositionally biased region" description="Gly residues" evidence="1">
    <location>
        <begin position="1"/>
        <end position="17"/>
    </location>
</feature>
<feature type="transmembrane region" description="Helical" evidence="2">
    <location>
        <begin position="66"/>
        <end position="83"/>
    </location>
</feature>
<dbReference type="Pfam" id="PF26526">
    <property type="entry name" value="DUF8175"/>
    <property type="match status" value="1"/>
</dbReference>
<feature type="compositionally biased region" description="Basic and acidic residues" evidence="1">
    <location>
        <begin position="18"/>
        <end position="37"/>
    </location>
</feature>
<dbReference type="Proteomes" id="UP000235945">
    <property type="component" value="Unassembled WGS sequence"/>
</dbReference>
<dbReference type="EMBL" id="LGUI01000003">
    <property type="protein sequence ID" value="PNE33340.1"/>
    <property type="molecule type" value="Genomic_DNA"/>
</dbReference>
<dbReference type="OrthoDB" id="3209305at2"/>
<dbReference type="InterPro" id="IPR058488">
    <property type="entry name" value="DUF8175"/>
</dbReference>
<feature type="domain" description="DUF8175" evidence="3">
    <location>
        <begin position="108"/>
        <end position="271"/>
    </location>
</feature>
<reference evidence="5" key="1">
    <citation type="submission" date="2015-07" db="EMBL/GenBank/DDBJ databases">
        <authorList>
            <person name="Noorani M."/>
        </authorList>
    </citation>
    <scope>NUCLEOTIDE SEQUENCE [LARGE SCALE GENOMIC DNA]</scope>
    <source>
        <strain evidence="5">ATCC 27428</strain>
    </source>
</reference>
<name>A0A2N8NX44_STREU</name>
<organism evidence="5 6">
    <name type="scientific">Streptomyces eurocidicus</name>
    <name type="common">Streptoverticillium eurocidicus</name>
    <dbReference type="NCBI Taxonomy" id="66423"/>
    <lineage>
        <taxon>Bacteria</taxon>
        <taxon>Bacillati</taxon>
        <taxon>Actinomycetota</taxon>
        <taxon>Actinomycetes</taxon>
        <taxon>Kitasatosporales</taxon>
        <taxon>Streptomycetaceae</taxon>
        <taxon>Streptomyces</taxon>
    </lineage>
</organism>
<protein>
    <submittedName>
        <fullName evidence="5">Membrane protein</fullName>
    </submittedName>
</protein>
<keyword evidence="2" id="KW-1133">Transmembrane helix</keyword>
<feature type="region of interest" description="Disordered" evidence="1">
    <location>
        <begin position="1"/>
        <end position="61"/>
    </location>
</feature>
<evidence type="ECO:0000256" key="2">
    <source>
        <dbReference type="SAM" id="Phobius"/>
    </source>
</evidence>
<dbReference type="Proteomes" id="UP000528608">
    <property type="component" value="Unassembled WGS sequence"/>
</dbReference>
<feature type="region of interest" description="Disordered" evidence="1">
    <location>
        <begin position="86"/>
        <end position="126"/>
    </location>
</feature>
<reference evidence="4 7" key="3">
    <citation type="submission" date="2020-08" db="EMBL/GenBank/DDBJ databases">
        <title>Genomic Encyclopedia of Type Strains, Phase III (KMG-III): the genomes of soil and plant-associated and newly described type strains.</title>
        <authorList>
            <person name="Whitman W."/>
        </authorList>
    </citation>
    <scope>NUCLEOTIDE SEQUENCE [LARGE SCALE GENOMIC DNA]</scope>
    <source>
        <strain evidence="4 7">CECT 3259</strain>
    </source>
</reference>
<evidence type="ECO:0000256" key="1">
    <source>
        <dbReference type="SAM" id="MobiDB-lite"/>
    </source>
</evidence>
<keyword evidence="6" id="KW-1185">Reference proteome</keyword>
<dbReference type="RefSeq" id="WP_102918119.1">
    <property type="nucleotide sequence ID" value="NZ_JACHJF010000003.1"/>
</dbReference>
<proteinExistence type="predicted"/>
<gene>
    <name evidence="5" type="ORF">AF335_10530</name>
    <name evidence="4" type="ORF">FHS36_001257</name>
</gene>
<keyword evidence="2" id="KW-0812">Transmembrane</keyword>